<sequence length="243" mass="25017">MRIGVVLPAFGTEGVGAVGPYARHAEECGLESVWKGDHLIAARPVLDSTLVLTAAATATERIRVGFGVLLPALRPVAWTAKQIASLQHLSGDRVLLGVGTGGAVHGAAGWRAAGVPYAERGARTDAALELLPGLIAGKPVTVEGEPVALARRHRAARAHWGWRQGGAAAGRPVRRRVVPRGRAAVGGGGGDAGARRAGGLVRQAGAGPDGGREHRDGGGARLLSTRRCGVSPTTERAIRAPWW</sequence>
<reference evidence="7 8" key="1">
    <citation type="submission" date="2018-03" db="EMBL/GenBank/DDBJ databases">
        <title>Genomic Encyclopedia of Type Strains, Phase III (KMG-III): the genomes of soil and plant-associated and newly described type strains.</title>
        <authorList>
            <person name="Whitman W."/>
        </authorList>
    </citation>
    <scope>NUCLEOTIDE SEQUENCE [LARGE SCALE GENOMIC DNA]</scope>
    <source>
        <strain evidence="7 8">CGMCC 4.7125</strain>
    </source>
</reference>
<accession>A0A2T0LYA1</accession>
<dbReference type="InterPro" id="IPR036661">
    <property type="entry name" value="Luciferase-like_sf"/>
</dbReference>
<keyword evidence="3" id="KW-0560">Oxidoreductase</keyword>
<protein>
    <submittedName>
        <fullName evidence="7">Luciferase-like monooxygenase</fullName>
    </submittedName>
</protein>
<comment type="caution">
    <text evidence="7">The sequence shown here is derived from an EMBL/GenBank/DDBJ whole genome shotgun (WGS) entry which is preliminary data.</text>
</comment>
<dbReference type="Gene3D" id="3.20.20.30">
    <property type="entry name" value="Luciferase-like domain"/>
    <property type="match status" value="1"/>
</dbReference>
<dbReference type="InterPro" id="IPR011251">
    <property type="entry name" value="Luciferase-like_dom"/>
</dbReference>
<evidence type="ECO:0000259" key="6">
    <source>
        <dbReference type="Pfam" id="PF00296"/>
    </source>
</evidence>
<dbReference type="SUPFAM" id="SSF51679">
    <property type="entry name" value="Bacterial luciferase-like"/>
    <property type="match status" value="1"/>
</dbReference>
<dbReference type="PANTHER" id="PTHR42847">
    <property type="entry name" value="ALKANESULFONATE MONOOXYGENASE"/>
    <property type="match status" value="1"/>
</dbReference>
<evidence type="ECO:0000256" key="3">
    <source>
        <dbReference type="ARBA" id="ARBA00023002"/>
    </source>
</evidence>
<dbReference type="InterPro" id="IPR050172">
    <property type="entry name" value="SsuD_RutA_monooxygenase"/>
</dbReference>
<feature type="domain" description="Luciferase-like" evidence="6">
    <location>
        <begin position="1"/>
        <end position="158"/>
    </location>
</feature>
<proteinExistence type="predicted"/>
<organism evidence="7 8">
    <name type="scientific">Prauserella shujinwangii</name>
    <dbReference type="NCBI Taxonomy" id="1453103"/>
    <lineage>
        <taxon>Bacteria</taxon>
        <taxon>Bacillati</taxon>
        <taxon>Actinomycetota</taxon>
        <taxon>Actinomycetes</taxon>
        <taxon>Pseudonocardiales</taxon>
        <taxon>Pseudonocardiaceae</taxon>
        <taxon>Prauserella</taxon>
    </lineage>
</organism>
<dbReference type="AlphaFoldDB" id="A0A2T0LYA1"/>
<feature type="compositionally biased region" description="Low complexity" evidence="5">
    <location>
        <begin position="195"/>
        <end position="206"/>
    </location>
</feature>
<keyword evidence="8" id="KW-1185">Reference proteome</keyword>
<keyword evidence="2" id="KW-0288">FMN</keyword>
<evidence type="ECO:0000256" key="2">
    <source>
        <dbReference type="ARBA" id="ARBA00022643"/>
    </source>
</evidence>
<evidence type="ECO:0000313" key="7">
    <source>
        <dbReference type="EMBL" id="PRX49098.1"/>
    </source>
</evidence>
<dbReference type="Proteomes" id="UP000238362">
    <property type="component" value="Unassembled WGS sequence"/>
</dbReference>
<name>A0A2T0LYA1_9PSEU</name>
<dbReference type="GO" id="GO:0046306">
    <property type="term" value="P:alkanesulfonate catabolic process"/>
    <property type="evidence" value="ECO:0007669"/>
    <property type="project" value="TreeGrafter"/>
</dbReference>
<evidence type="ECO:0000256" key="1">
    <source>
        <dbReference type="ARBA" id="ARBA00022630"/>
    </source>
</evidence>
<dbReference type="PANTHER" id="PTHR42847:SF4">
    <property type="entry name" value="ALKANESULFONATE MONOOXYGENASE-RELATED"/>
    <property type="match status" value="1"/>
</dbReference>
<keyword evidence="4 7" id="KW-0503">Monooxygenase</keyword>
<evidence type="ECO:0000256" key="5">
    <source>
        <dbReference type="SAM" id="MobiDB-lite"/>
    </source>
</evidence>
<feature type="region of interest" description="Disordered" evidence="5">
    <location>
        <begin position="181"/>
        <end position="223"/>
    </location>
</feature>
<dbReference type="GO" id="GO:0008726">
    <property type="term" value="F:alkanesulfonate monooxygenase activity"/>
    <property type="evidence" value="ECO:0007669"/>
    <property type="project" value="TreeGrafter"/>
</dbReference>
<evidence type="ECO:0000313" key="8">
    <source>
        <dbReference type="Proteomes" id="UP000238362"/>
    </source>
</evidence>
<dbReference type="EMBL" id="PVNH01000003">
    <property type="protein sequence ID" value="PRX49098.1"/>
    <property type="molecule type" value="Genomic_DNA"/>
</dbReference>
<keyword evidence="1" id="KW-0285">Flavoprotein</keyword>
<dbReference type="Pfam" id="PF00296">
    <property type="entry name" value="Bac_luciferase"/>
    <property type="match status" value="1"/>
</dbReference>
<gene>
    <name evidence="7" type="ORF">B0I33_103131</name>
</gene>
<evidence type="ECO:0000256" key="4">
    <source>
        <dbReference type="ARBA" id="ARBA00023033"/>
    </source>
</evidence>